<dbReference type="InterPro" id="IPR006186">
    <property type="entry name" value="Ser/Thr-sp_prot-phosphatase"/>
</dbReference>
<dbReference type="PANTHER" id="PTHR11668">
    <property type="entry name" value="SERINE/THREONINE PROTEIN PHOSPHATASE"/>
    <property type="match status" value="1"/>
</dbReference>
<dbReference type="PANTHER" id="PTHR11668:SF211">
    <property type="entry name" value="SERINE_THREONINE-PROTEIN PHOSPHATASE C23G10.1"/>
    <property type="match status" value="1"/>
</dbReference>
<dbReference type="Proteomes" id="UP000005237">
    <property type="component" value="Unassembled WGS sequence"/>
</dbReference>
<dbReference type="GO" id="GO:0005634">
    <property type="term" value="C:nucleus"/>
    <property type="evidence" value="ECO:0007669"/>
    <property type="project" value="TreeGrafter"/>
</dbReference>
<dbReference type="InterPro" id="IPR050341">
    <property type="entry name" value="PP1_catalytic_subunit"/>
</dbReference>
<reference evidence="5" key="1">
    <citation type="submission" date="2010-08" db="EMBL/GenBank/DDBJ databases">
        <authorList>
            <consortium name="Caenorhabditis japonica Sequencing Consortium"/>
            <person name="Wilson R.K."/>
        </authorList>
    </citation>
    <scope>NUCLEOTIDE SEQUENCE [LARGE SCALE GENOMIC DNA]</scope>
    <source>
        <strain evidence="5">DF5081</strain>
    </source>
</reference>
<dbReference type="Gene3D" id="3.60.21.10">
    <property type="match status" value="1"/>
</dbReference>
<dbReference type="AlphaFoldDB" id="A0A8R1I2C0"/>
<dbReference type="GO" id="GO:0004722">
    <property type="term" value="F:protein serine/threonine phosphatase activity"/>
    <property type="evidence" value="ECO:0007669"/>
    <property type="project" value="UniProtKB-EC"/>
</dbReference>
<accession>A0A8R1I2C0</accession>
<dbReference type="InterPro" id="IPR029052">
    <property type="entry name" value="Metallo-depent_PP-like"/>
</dbReference>
<dbReference type="Pfam" id="PF00149">
    <property type="entry name" value="Metallophos"/>
    <property type="match status" value="1"/>
</dbReference>
<reference evidence="4" key="2">
    <citation type="submission" date="2022-06" db="UniProtKB">
        <authorList>
            <consortium name="EnsemblMetazoa"/>
        </authorList>
    </citation>
    <scope>IDENTIFICATION</scope>
    <source>
        <strain evidence="4">DF5081</strain>
    </source>
</reference>
<organism evidence="4 5">
    <name type="scientific">Caenorhabditis japonica</name>
    <dbReference type="NCBI Taxonomy" id="281687"/>
    <lineage>
        <taxon>Eukaryota</taxon>
        <taxon>Metazoa</taxon>
        <taxon>Ecdysozoa</taxon>
        <taxon>Nematoda</taxon>
        <taxon>Chromadorea</taxon>
        <taxon>Rhabditida</taxon>
        <taxon>Rhabditina</taxon>
        <taxon>Rhabditomorpha</taxon>
        <taxon>Rhabditoidea</taxon>
        <taxon>Rhabditidae</taxon>
        <taxon>Peloderinae</taxon>
        <taxon>Caenorhabditis</taxon>
    </lineage>
</organism>
<evidence type="ECO:0000313" key="5">
    <source>
        <dbReference type="Proteomes" id="UP000005237"/>
    </source>
</evidence>
<keyword evidence="1" id="KW-0378">Hydrolase</keyword>
<comment type="similarity">
    <text evidence="1">Belongs to the PPP phosphatase family.</text>
</comment>
<proteinExistence type="inferred from homology"/>
<dbReference type="EnsemblMetazoa" id="CJA15107.1">
    <property type="protein sequence ID" value="CJA15107.1"/>
    <property type="gene ID" value="WBGene00134311"/>
</dbReference>
<dbReference type="SUPFAM" id="SSF56300">
    <property type="entry name" value="Metallo-dependent phosphatases"/>
    <property type="match status" value="1"/>
</dbReference>
<evidence type="ECO:0000256" key="1">
    <source>
        <dbReference type="RuleBase" id="RU004273"/>
    </source>
</evidence>
<comment type="catalytic activity">
    <reaction evidence="1">
        <text>O-phospho-L-threonyl-[protein] + H2O = L-threonyl-[protein] + phosphate</text>
        <dbReference type="Rhea" id="RHEA:47004"/>
        <dbReference type="Rhea" id="RHEA-COMP:11060"/>
        <dbReference type="Rhea" id="RHEA-COMP:11605"/>
        <dbReference type="ChEBI" id="CHEBI:15377"/>
        <dbReference type="ChEBI" id="CHEBI:30013"/>
        <dbReference type="ChEBI" id="CHEBI:43474"/>
        <dbReference type="ChEBI" id="CHEBI:61977"/>
        <dbReference type="EC" id="3.1.3.16"/>
    </reaction>
</comment>
<dbReference type="PRINTS" id="PR00114">
    <property type="entry name" value="STPHPHTASE"/>
</dbReference>
<dbReference type="EC" id="3.1.3.16" evidence="1"/>
<dbReference type="GO" id="GO:0050829">
    <property type="term" value="P:defense response to Gram-negative bacterium"/>
    <property type="evidence" value="ECO:0007669"/>
    <property type="project" value="EnsemblMetazoa"/>
</dbReference>
<dbReference type="SMART" id="SM00156">
    <property type="entry name" value="PP2Ac"/>
    <property type="match status" value="1"/>
</dbReference>
<protein>
    <recommendedName>
        <fullName evidence="1">Serine/threonine-protein phosphatase</fullName>
        <ecNumber evidence="1">3.1.3.16</ecNumber>
    </recommendedName>
</protein>
<keyword evidence="5" id="KW-1185">Reference proteome</keyword>
<dbReference type="InterPro" id="IPR004843">
    <property type="entry name" value="Calcineurin-like_PHP"/>
</dbReference>
<evidence type="ECO:0000256" key="2">
    <source>
        <dbReference type="SAM" id="MobiDB-lite"/>
    </source>
</evidence>
<sequence length="248" mass="28062">MFLGDYVDRGTHSLEVILLLLCYKARYPNNFFMLRGNHEMRNVNMYYGFREEIHSRRPNNAEDVYDGFITMMDVMPLTGLIGGRILCMHGGISPRLNSLEDLRKAKTPFCADSNCLESDILWSDPSYLSGWTSNPRGSSVCYGADVVKAMCEKLDIDMILRGHQVVQDGYDFFADKRLVTIFSAPYYTGTFSNSAAVCKITAGLEVSFEVLKPVVIAAEKHDDRHEEQSELTEHKSLAMSKETIEKTI</sequence>
<feature type="region of interest" description="Disordered" evidence="2">
    <location>
        <begin position="222"/>
        <end position="248"/>
    </location>
</feature>
<dbReference type="GO" id="GO:0005737">
    <property type="term" value="C:cytoplasm"/>
    <property type="evidence" value="ECO:0007669"/>
    <property type="project" value="TreeGrafter"/>
</dbReference>
<name>A0A8R1I2C0_CAEJA</name>
<feature type="domain" description="Serine/threonine specific protein phosphatases" evidence="3">
    <location>
        <begin position="34"/>
        <end position="39"/>
    </location>
</feature>
<evidence type="ECO:0000259" key="3">
    <source>
        <dbReference type="PROSITE" id="PS00125"/>
    </source>
</evidence>
<dbReference type="PROSITE" id="PS00125">
    <property type="entry name" value="SER_THR_PHOSPHATASE"/>
    <property type="match status" value="1"/>
</dbReference>
<evidence type="ECO:0000313" key="4">
    <source>
        <dbReference type="EnsemblMetazoa" id="CJA15107.1"/>
    </source>
</evidence>